<dbReference type="Proteomes" id="UP000048289">
    <property type="component" value="Unassembled WGS sequence"/>
</dbReference>
<evidence type="ECO:0000313" key="2">
    <source>
        <dbReference type="Proteomes" id="UP000048289"/>
    </source>
</evidence>
<dbReference type="EMBL" id="CFOE01001257">
    <property type="protein sequence ID" value="CFE49348.1"/>
    <property type="molecule type" value="Genomic_DNA"/>
</dbReference>
<reference evidence="1 2" key="1">
    <citation type="submission" date="2015-03" db="EMBL/GenBank/DDBJ databases">
        <authorList>
            <consortium name="Pathogen Informatics"/>
        </authorList>
    </citation>
    <scope>NUCLEOTIDE SEQUENCE [LARGE SCALE GENOMIC DNA]</scope>
    <source>
        <strain evidence="1 2">G09901357</strain>
    </source>
</reference>
<dbReference type="AlphaFoldDB" id="A0A654TKR2"/>
<evidence type="ECO:0000313" key="1">
    <source>
        <dbReference type="EMBL" id="CFE49348.1"/>
    </source>
</evidence>
<gene>
    <name evidence="1" type="ORF">ERS007681_04653</name>
</gene>
<accession>A0A654TKR2</accession>
<name>A0A654TKR2_MYCTX</name>
<proteinExistence type="predicted"/>
<sequence>MIAALRRRDTAAVIEHTVWQFTDGARRLTEALAETEVFG</sequence>
<protein>
    <submittedName>
        <fullName evidence="1">GntR family transcriptional regulator</fullName>
    </submittedName>
</protein>
<organism evidence="1 2">
    <name type="scientific">Mycobacterium tuberculosis</name>
    <dbReference type="NCBI Taxonomy" id="1773"/>
    <lineage>
        <taxon>Bacteria</taxon>
        <taxon>Bacillati</taxon>
        <taxon>Actinomycetota</taxon>
        <taxon>Actinomycetes</taxon>
        <taxon>Mycobacteriales</taxon>
        <taxon>Mycobacteriaceae</taxon>
        <taxon>Mycobacterium</taxon>
        <taxon>Mycobacterium tuberculosis complex</taxon>
    </lineage>
</organism>